<dbReference type="EMBL" id="CAMXCT010006564">
    <property type="protein sequence ID" value="CAI4016045.1"/>
    <property type="molecule type" value="Genomic_DNA"/>
</dbReference>
<name>A0A9P1GJB7_9DINO</name>
<keyword evidence="4" id="KW-0808">Transferase</keyword>
<evidence type="ECO:0000313" key="5">
    <source>
        <dbReference type="Proteomes" id="UP001152797"/>
    </source>
</evidence>
<proteinExistence type="predicted"/>
<evidence type="ECO:0000259" key="1">
    <source>
        <dbReference type="Pfam" id="PF01755"/>
    </source>
</evidence>
<protein>
    <submittedName>
        <fullName evidence="4">Procollagen galactosyltransferase 1</fullName>
    </submittedName>
</protein>
<dbReference type="Proteomes" id="UP001152797">
    <property type="component" value="Unassembled WGS sequence"/>
</dbReference>
<dbReference type="InterPro" id="IPR002654">
    <property type="entry name" value="Glyco_trans_25"/>
</dbReference>
<comment type="caution">
    <text evidence="2">The sequence shown here is derived from an EMBL/GenBank/DDBJ whole genome shotgun (WGS) entry which is preliminary data.</text>
</comment>
<dbReference type="AlphaFoldDB" id="A0A9P1GJB7"/>
<dbReference type="EMBL" id="CAMXCT030006564">
    <property type="protein sequence ID" value="CAL4803357.1"/>
    <property type="molecule type" value="Genomic_DNA"/>
</dbReference>
<gene>
    <name evidence="2" type="ORF">C1SCF055_LOCUS40823</name>
</gene>
<evidence type="ECO:0000313" key="3">
    <source>
        <dbReference type="EMBL" id="CAL1169420.1"/>
    </source>
</evidence>
<evidence type="ECO:0000313" key="2">
    <source>
        <dbReference type="EMBL" id="CAI4016045.1"/>
    </source>
</evidence>
<keyword evidence="5" id="KW-1185">Reference proteome</keyword>
<evidence type="ECO:0000313" key="4">
    <source>
        <dbReference type="EMBL" id="CAL4803357.1"/>
    </source>
</evidence>
<reference evidence="2" key="1">
    <citation type="submission" date="2022-10" db="EMBL/GenBank/DDBJ databases">
        <authorList>
            <person name="Chen Y."/>
            <person name="Dougan E. K."/>
            <person name="Chan C."/>
            <person name="Rhodes N."/>
            <person name="Thang M."/>
        </authorList>
    </citation>
    <scope>NUCLEOTIDE SEQUENCE</scope>
</reference>
<reference evidence="3" key="2">
    <citation type="submission" date="2024-04" db="EMBL/GenBank/DDBJ databases">
        <authorList>
            <person name="Chen Y."/>
            <person name="Shah S."/>
            <person name="Dougan E. K."/>
            <person name="Thang M."/>
            <person name="Chan C."/>
        </authorList>
    </citation>
    <scope>NUCLEOTIDE SEQUENCE [LARGE SCALE GENOMIC DNA]</scope>
</reference>
<feature type="non-terminal residue" evidence="2">
    <location>
        <position position="282"/>
    </location>
</feature>
<organism evidence="2">
    <name type="scientific">Cladocopium goreaui</name>
    <dbReference type="NCBI Taxonomy" id="2562237"/>
    <lineage>
        <taxon>Eukaryota</taxon>
        <taxon>Sar</taxon>
        <taxon>Alveolata</taxon>
        <taxon>Dinophyceae</taxon>
        <taxon>Suessiales</taxon>
        <taxon>Symbiodiniaceae</taxon>
        <taxon>Cladocopium</taxon>
    </lineage>
</organism>
<keyword evidence="4" id="KW-0328">Glycosyltransferase</keyword>
<dbReference type="CDD" id="cd06532">
    <property type="entry name" value="Glyco_transf_25"/>
    <property type="match status" value="1"/>
</dbReference>
<dbReference type="OrthoDB" id="433738at2759"/>
<dbReference type="Pfam" id="PF01755">
    <property type="entry name" value="Glyco_transf_25"/>
    <property type="match status" value="1"/>
</dbReference>
<sequence>RPTSDRRFFRRKFRGPDRLAECAQRIETNCDWLQYQRMRASDGKQDLIRSDEVTHWWHTGRNVVYQKIRSRRKGWDDLHTYKVRELSMSAGERGCAMSHIRAWRRCLENSPDQPLLVLEDDAVPTKDFTEVLKSAMASLPSDADVLYLGYSQAADWRRCAGVLAEAEYVWTTVAYIVWPSGAQKLLSKLPVNQPVDNFMALLCADRDLKAYCTLPKIVHQADGWNVKSDVGHSDEAPAPGAVISDVFHTDDKYWGEGPANPHFACTFGFGSDIVKSDDRYWG</sequence>
<dbReference type="EMBL" id="CAMXCT020006564">
    <property type="protein sequence ID" value="CAL1169420.1"/>
    <property type="molecule type" value="Genomic_DNA"/>
</dbReference>
<accession>A0A9P1GJB7</accession>
<dbReference type="GO" id="GO:0016757">
    <property type="term" value="F:glycosyltransferase activity"/>
    <property type="evidence" value="ECO:0007669"/>
    <property type="project" value="UniProtKB-KW"/>
</dbReference>
<feature type="domain" description="Glycosyl transferase family 25" evidence="1">
    <location>
        <begin position="33"/>
        <end position="156"/>
    </location>
</feature>